<dbReference type="RefSeq" id="WP_088274001.1">
    <property type="nucleotide sequence ID" value="NZ_FNVE01000002.1"/>
</dbReference>
<keyword evidence="2" id="KW-1185">Reference proteome</keyword>
<reference evidence="1 2" key="1">
    <citation type="submission" date="2016-10" db="EMBL/GenBank/DDBJ databases">
        <authorList>
            <person name="Varghese N."/>
            <person name="Submissions S."/>
        </authorList>
    </citation>
    <scope>NUCLEOTIDE SEQUENCE [LARGE SCALE GENOMIC DNA]</scope>
    <source>
        <strain evidence="1 2">CECT 8317</strain>
    </source>
</reference>
<accession>A0AAQ1JP43</accession>
<organism evidence="1 2">
    <name type="scientific">Halopseudomonas aestusnigri</name>
    <dbReference type="NCBI Taxonomy" id="857252"/>
    <lineage>
        <taxon>Bacteria</taxon>
        <taxon>Pseudomonadati</taxon>
        <taxon>Pseudomonadota</taxon>
        <taxon>Gammaproteobacteria</taxon>
        <taxon>Pseudomonadales</taxon>
        <taxon>Pseudomonadaceae</taxon>
        <taxon>Halopseudomonas</taxon>
    </lineage>
</organism>
<sequence>MMGLPGKYKLAAQIGLTVLLLIGLVGSGFWVGWSWNGANGRADVAAAEKLHSDTLGEIARAGAQQLRQQQERYVELQVQLAEQDKQHNQELTNVQKSNVQLAVDLAAAKRRLSVRITSPAASASGVPAGTSAASVDDGAGTRADIHPATAAGLVRVTGRADECRIRLTALQAWARKVAPEWEPDGQ</sequence>
<evidence type="ECO:0000313" key="2">
    <source>
        <dbReference type="Proteomes" id="UP000243518"/>
    </source>
</evidence>
<name>A0AAQ1JP43_9GAMM</name>
<dbReference type="EMBL" id="FNVE01000002">
    <property type="protein sequence ID" value="SEF83740.1"/>
    <property type="molecule type" value="Genomic_DNA"/>
</dbReference>
<gene>
    <name evidence="1" type="ORF">SAMN05216586_10268</name>
</gene>
<comment type="caution">
    <text evidence="1">The sequence shown here is derived from an EMBL/GenBank/DDBJ whole genome shotgun (WGS) entry which is preliminary data.</text>
</comment>
<dbReference type="GO" id="GO:0044659">
    <property type="term" value="P:viral release from host cell by cytolysis"/>
    <property type="evidence" value="ECO:0007669"/>
    <property type="project" value="InterPro"/>
</dbReference>
<dbReference type="Pfam" id="PF03245">
    <property type="entry name" value="Phage_lysis"/>
    <property type="match status" value="1"/>
</dbReference>
<dbReference type="AlphaFoldDB" id="A0AAQ1JP43"/>
<evidence type="ECO:0000313" key="1">
    <source>
        <dbReference type="EMBL" id="SEF83740.1"/>
    </source>
</evidence>
<dbReference type="Proteomes" id="UP000243518">
    <property type="component" value="Unassembled WGS sequence"/>
</dbReference>
<protein>
    <submittedName>
        <fullName evidence="1">Bacteriophage Rz lysis protein</fullName>
    </submittedName>
</protein>
<proteinExistence type="predicted"/>
<dbReference type="InterPro" id="IPR004929">
    <property type="entry name" value="I-spanin"/>
</dbReference>